<dbReference type="AlphaFoldDB" id="A0A6P0CC29"/>
<proteinExistence type="predicted"/>
<dbReference type="Gene3D" id="3.90.1300.10">
    <property type="entry name" value="Amidase signature (AS) domain"/>
    <property type="match status" value="1"/>
</dbReference>
<dbReference type="Pfam" id="PF01425">
    <property type="entry name" value="Amidase"/>
    <property type="match status" value="1"/>
</dbReference>
<dbReference type="PANTHER" id="PTHR11895">
    <property type="entry name" value="TRANSAMIDASE"/>
    <property type="match status" value="1"/>
</dbReference>
<feature type="domain" description="Amidase" evidence="1">
    <location>
        <begin position="28"/>
        <end position="440"/>
    </location>
</feature>
<protein>
    <submittedName>
        <fullName evidence="2">Amidase</fullName>
    </submittedName>
</protein>
<dbReference type="RefSeq" id="WP_164354382.1">
    <property type="nucleotide sequence ID" value="NZ_JAABNT010000008.1"/>
</dbReference>
<dbReference type="InterPro" id="IPR036928">
    <property type="entry name" value="AS_sf"/>
</dbReference>
<gene>
    <name evidence="2" type="ORF">GV827_13700</name>
</gene>
<keyword evidence="3" id="KW-1185">Reference proteome</keyword>
<evidence type="ECO:0000259" key="1">
    <source>
        <dbReference type="Pfam" id="PF01425"/>
    </source>
</evidence>
<dbReference type="PANTHER" id="PTHR11895:SF176">
    <property type="entry name" value="AMIDASE AMID-RELATED"/>
    <property type="match status" value="1"/>
</dbReference>
<reference evidence="2 3" key="1">
    <citation type="submission" date="2020-01" db="EMBL/GenBank/DDBJ databases">
        <title>Sulfitobacter sediminilitoris sp. nov., isolated from a tidal flat.</title>
        <authorList>
            <person name="Park S."/>
            <person name="Yoon J.-H."/>
        </authorList>
    </citation>
    <scope>NUCLEOTIDE SEQUENCE [LARGE SCALE GENOMIC DNA]</scope>
    <source>
        <strain evidence="2 3">JBTF-M27</strain>
    </source>
</reference>
<dbReference type="Proteomes" id="UP000468591">
    <property type="component" value="Unassembled WGS sequence"/>
</dbReference>
<dbReference type="GO" id="GO:0003824">
    <property type="term" value="F:catalytic activity"/>
    <property type="evidence" value="ECO:0007669"/>
    <property type="project" value="InterPro"/>
</dbReference>
<name>A0A6P0CC29_9RHOB</name>
<dbReference type="SUPFAM" id="SSF75304">
    <property type="entry name" value="Amidase signature (AS) enzymes"/>
    <property type="match status" value="1"/>
</dbReference>
<evidence type="ECO:0000313" key="2">
    <source>
        <dbReference type="EMBL" id="NEK23457.1"/>
    </source>
</evidence>
<evidence type="ECO:0000313" key="3">
    <source>
        <dbReference type="Proteomes" id="UP000468591"/>
    </source>
</evidence>
<comment type="caution">
    <text evidence="2">The sequence shown here is derived from an EMBL/GenBank/DDBJ whole genome shotgun (WGS) entry which is preliminary data.</text>
</comment>
<dbReference type="InterPro" id="IPR023631">
    <property type="entry name" value="Amidase_dom"/>
</dbReference>
<dbReference type="EMBL" id="JAABNT010000008">
    <property type="protein sequence ID" value="NEK23457.1"/>
    <property type="molecule type" value="Genomic_DNA"/>
</dbReference>
<organism evidence="2 3">
    <name type="scientific">Sulfitobacter sediminilitoris</name>
    <dbReference type="NCBI Taxonomy" id="2698830"/>
    <lineage>
        <taxon>Bacteria</taxon>
        <taxon>Pseudomonadati</taxon>
        <taxon>Pseudomonadota</taxon>
        <taxon>Alphaproteobacteria</taxon>
        <taxon>Rhodobacterales</taxon>
        <taxon>Roseobacteraceae</taxon>
        <taxon>Sulfitobacter</taxon>
    </lineage>
</organism>
<sequence length="456" mass="46891">MTPAALADQPVAEIGRTLAAQGGGSVALTETYLERIAVQDSPVFITVTKARALAEASAADVRLAAGRALSPVDGVPFAWKDLVDLAGERTTAASALYRQAAPAQADAAVVSNATRAGMVTLGKLNLAEFAYSALGQNPHFGTPFNPNSKTPHAPGGSSSASGVAVAAGLAPATLGSDTAGSVRIPASYCGVVGFKTSEGQVPITDCFALSRTQDTLGPLGHSVEDCALVYNALRGAPGVAPAAAELDQLTIIVADGFVMSDLDPAVAANFESSLESLAALGVRIRRTSLPALDRAAEMFGDIGSIVAADAFFEHRVVMDSPAADQIDQRVRARIEIGRGMSAQDLVALQRQRAQGQAEIREALDGAFLAMPTTPSTAPALADFEGDDEAFKRLNLRANRNTSIGSFYDLPGLAIPNGRDESGMPTSFLISASSGGDIALLSAGRAAEAAIRNEQNT</sequence>
<dbReference type="InterPro" id="IPR000120">
    <property type="entry name" value="Amidase"/>
</dbReference>
<accession>A0A6P0CC29</accession>